<protein>
    <submittedName>
        <fullName evidence="2">Uncharacterized protein</fullName>
    </submittedName>
</protein>
<organism evidence="2 3">
    <name type="scientific">Streptacidiphilus monticola</name>
    <dbReference type="NCBI Taxonomy" id="2161674"/>
    <lineage>
        <taxon>Bacteria</taxon>
        <taxon>Bacillati</taxon>
        <taxon>Actinomycetota</taxon>
        <taxon>Actinomycetes</taxon>
        <taxon>Kitasatosporales</taxon>
        <taxon>Streptomycetaceae</taxon>
        <taxon>Streptacidiphilus</taxon>
    </lineage>
</organism>
<evidence type="ECO:0000313" key="2">
    <source>
        <dbReference type="EMBL" id="MFC5906294.1"/>
    </source>
</evidence>
<gene>
    <name evidence="2" type="ORF">ACFP3V_03545</name>
</gene>
<sequence>PGPGADGPSAARGARLRRASFVVAVLLAVGGVLASAGSASAASYRYWSFWSGAADGGWAYQQQGPNTYVPPDGSVDGWRFG</sequence>
<evidence type="ECO:0000313" key="3">
    <source>
        <dbReference type="Proteomes" id="UP001596174"/>
    </source>
</evidence>
<dbReference type="Proteomes" id="UP001596174">
    <property type="component" value="Unassembled WGS sequence"/>
</dbReference>
<dbReference type="EMBL" id="JBHSQJ010000010">
    <property type="protein sequence ID" value="MFC5906294.1"/>
    <property type="molecule type" value="Genomic_DNA"/>
</dbReference>
<feature type="non-terminal residue" evidence="2">
    <location>
        <position position="81"/>
    </location>
</feature>
<accession>A0ABW1FVP9</accession>
<proteinExistence type="predicted"/>
<keyword evidence="1" id="KW-0812">Transmembrane</keyword>
<keyword evidence="1" id="KW-0472">Membrane</keyword>
<reference evidence="3" key="1">
    <citation type="journal article" date="2019" name="Int. J. Syst. Evol. Microbiol.">
        <title>The Global Catalogue of Microorganisms (GCM) 10K type strain sequencing project: providing services to taxonomists for standard genome sequencing and annotation.</title>
        <authorList>
            <consortium name="The Broad Institute Genomics Platform"/>
            <consortium name="The Broad Institute Genome Sequencing Center for Infectious Disease"/>
            <person name="Wu L."/>
            <person name="Ma J."/>
        </authorList>
    </citation>
    <scope>NUCLEOTIDE SEQUENCE [LARGE SCALE GENOMIC DNA]</scope>
    <source>
        <strain evidence="3">JCM 4816</strain>
    </source>
</reference>
<feature type="non-terminal residue" evidence="2">
    <location>
        <position position="1"/>
    </location>
</feature>
<keyword evidence="3" id="KW-1185">Reference proteome</keyword>
<comment type="caution">
    <text evidence="2">The sequence shown here is derived from an EMBL/GenBank/DDBJ whole genome shotgun (WGS) entry which is preliminary data.</text>
</comment>
<name>A0ABW1FVP9_9ACTN</name>
<evidence type="ECO:0000256" key="1">
    <source>
        <dbReference type="SAM" id="Phobius"/>
    </source>
</evidence>
<feature type="transmembrane region" description="Helical" evidence="1">
    <location>
        <begin position="21"/>
        <end position="42"/>
    </location>
</feature>
<keyword evidence="1" id="KW-1133">Transmembrane helix</keyword>